<dbReference type="InterPro" id="IPR036779">
    <property type="entry name" value="LysM_dom_sf"/>
</dbReference>
<dbReference type="InterPro" id="IPR018392">
    <property type="entry name" value="LysM"/>
</dbReference>
<evidence type="ECO:0000313" key="4">
    <source>
        <dbReference type="Proteomes" id="UP000196531"/>
    </source>
</evidence>
<comment type="caution">
    <text evidence="3">The sequence shown here is derived from an EMBL/GenBank/DDBJ whole genome shotgun (WGS) entry which is preliminary data.</text>
</comment>
<dbReference type="PROSITE" id="PS51782">
    <property type="entry name" value="LYSM"/>
    <property type="match status" value="1"/>
</dbReference>
<organism evidence="3 4">
    <name type="scientific">Halobacteriovorax marinus</name>
    <dbReference type="NCBI Taxonomy" id="97084"/>
    <lineage>
        <taxon>Bacteria</taxon>
        <taxon>Pseudomonadati</taxon>
        <taxon>Bdellovibrionota</taxon>
        <taxon>Bacteriovoracia</taxon>
        <taxon>Bacteriovoracales</taxon>
        <taxon>Halobacteriovoraceae</taxon>
        <taxon>Halobacteriovorax</taxon>
    </lineage>
</organism>
<dbReference type="Gene3D" id="1.10.530.10">
    <property type="match status" value="1"/>
</dbReference>
<dbReference type="Proteomes" id="UP000196531">
    <property type="component" value="Unassembled WGS sequence"/>
</dbReference>
<dbReference type="PANTHER" id="PTHR37423">
    <property type="entry name" value="SOLUBLE LYTIC MUREIN TRANSGLYCOSYLASE-RELATED"/>
    <property type="match status" value="1"/>
</dbReference>
<protein>
    <recommendedName>
        <fullName evidence="2">LysM domain-containing protein</fullName>
    </recommendedName>
</protein>
<reference evidence="4" key="1">
    <citation type="journal article" date="2017" name="Proc. Natl. Acad. Sci. U.S.A.">
        <title>Simulation of Deepwater Horizon oil plume reveals substrate specialization within a complex community of hydrocarbon-degraders.</title>
        <authorList>
            <person name="Hu P."/>
            <person name="Dubinsky E.A."/>
            <person name="Probst A.J."/>
            <person name="Wang J."/>
            <person name="Sieber C.M.K."/>
            <person name="Tom L.M."/>
            <person name="Gardinali P."/>
            <person name="Banfield J.F."/>
            <person name="Atlas R.M."/>
            <person name="Andersen G.L."/>
        </authorList>
    </citation>
    <scope>NUCLEOTIDE SEQUENCE [LARGE SCALE GENOMIC DNA]</scope>
</reference>
<dbReference type="InterPro" id="IPR023346">
    <property type="entry name" value="Lysozyme-like_dom_sf"/>
</dbReference>
<evidence type="ECO:0000256" key="1">
    <source>
        <dbReference type="ARBA" id="ARBA00007734"/>
    </source>
</evidence>
<dbReference type="CDD" id="cd16894">
    <property type="entry name" value="MltD-like"/>
    <property type="match status" value="1"/>
</dbReference>
<dbReference type="SUPFAM" id="SSF53955">
    <property type="entry name" value="Lysozyme-like"/>
    <property type="match status" value="1"/>
</dbReference>
<dbReference type="Pfam" id="PF01476">
    <property type="entry name" value="LysM"/>
    <property type="match status" value="1"/>
</dbReference>
<dbReference type="CDD" id="cd00118">
    <property type="entry name" value="LysM"/>
    <property type="match status" value="1"/>
</dbReference>
<feature type="domain" description="LysM" evidence="2">
    <location>
        <begin position="457"/>
        <end position="502"/>
    </location>
</feature>
<dbReference type="Pfam" id="PF01464">
    <property type="entry name" value="SLT"/>
    <property type="match status" value="1"/>
</dbReference>
<evidence type="ECO:0000313" key="3">
    <source>
        <dbReference type="EMBL" id="OUR96156.1"/>
    </source>
</evidence>
<proteinExistence type="inferred from homology"/>
<dbReference type="SUPFAM" id="SSF54106">
    <property type="entry name" value="LysM domain"/>
    <property type="match status" value="1"/>
</dbReference>
<accession>A0A1Y5F5J2</accession>
<dbReference type="AlphaFoldDB" id="A0A1Y5F5J2"/>
<dbReference type="EMBL" id="MAAO01000006">
    <property type="protein sequence ID" value="OUR96156.1"/>
    <property type="molecule type" value="Genomic_DNA"/>
</dbReference>
<dbReference type="InterPro" id="IPR008258">
    <property type="entry name" value="Transglycosylase_SLT_dom_1"/>
</dbReference>
<dbReference type="SMART" id="SM00257">
    <property type="entry name" value="LysM"/>
    <property type="match status" value="2"/>
</dbReference>
<dbReference type="PANTHER" id="PTHR37423:SF2">
    <property type="entry name" value="MEMBRANE-BOUND LYTIC MUREIN TRANSGLYCOSYLASE C"/>
    <property type="match status" value="1"/>
</dbReference>
<gene>
    <name evidence="3" type="ORF">A9Q84_07285</name>
</gene>
<name>A0A1Y5F5J2_9BACT</name>
<comment type="similarity">
    <text evidence="1">Belongs to the transglycosylase Slt family.</text>
</comment>
<evidence type="ECO:0000259" key="2">
    <source>
        <dbReference type="PROSITE" id="PS51782"/>
    </source>
</evidence>
<dbReference type="Gene3D" id="3.10.350.10">
    <property type="entry name" value="LysM domain"/>
    <property type="match status" value="1"/>
</dbReference>
<dbReference type="PROSITE" id="PS51257">
    <property type="entry name" value="PROKAR_LIPOPROTEIN"/>
    <property type="match status" value="1"/>
</dbReference>
<sequence length="503" mass="58528">MHLRVWKPFVAQIFLSATLISCSHIKPVDNKTETITKVKEENLSRNRAWMKDAIEHVDENKGANYIVGSSQINPSNYKGKTYFLYGAEHLKLDNYYFDMPVVYNKAVKKWIHYFLNRGRGFFERYSARGGRYAPILGKILEDHGLPRDLIFLAMAESGFQTGAKSWARAVGPWQFMPYTGKRFGLKIDWYVDERRDPVKATIAAAQYLKKLYGYFGSWELAAAAYNAGEGKVGRAIRRYKTENFWSLRKGRYLKSETKNYVPKIMALAIIGKNLKTFGFEEIDFHAPLDFEEIEVEGGIDLIALSKELGIDFEDIQYLNPEILRWFTPMNVKKYTLKIPAGLKDVYAQCCENRDYKAVAFQRYEVRGSKSNLYDVAKKFKIKKAPYVLASLNDYSSKKRLKKGQYIYLPFREGQSRKNAMYADLYEKPRRVVVRRKNYRKRMRIAKSRGKKIMSPSRWYTVRRGDSLWSVAKKTKTNLDTLIVSNLTILNRRQIRAGDKLAIR</sequence>